<evidence type="ECO:0000256" key="9">
    <source>
        <dbReference type="ARBA" id="ARBA00023136"/>
    </source>
</evidence>
<reference evidence="15 16" key="1">
    <citation type="submission" date="2018-02" db="EMBL/GenBank/DDBJ databases">
        <title>Insights into the biology of acidophilic members of the Acidiferrobacteraceae family derived from comparative genomic analyses.</title>
        <authorList>
            <person name="Issotta F."/>
            <person name="Thyssen C."/>
            <person name="Mena C."/>
            <person name="Moya A."/>
            <person name="Bellenberg S."/>
            <person name="Sproer C."/>
            <person name="Covarrubias P.C."/>
            <person name="Sand W."/>
            <person name="Quatrini R."/>
            <person name="Vera M."/>
        </authorList>
    </citation>
    <scope>NUCLEOTIDE SEQUENCE [LARGE SCALE GENOMIC DNA]</scope>
    <source>
        <strain evidence="16">m-1</strain>
    </source>
</reference>
<evidence type="ECO:0000313" key="16">
    <source>
        <dbReference type="Proteomes" id="UP000253250"/>
    </source>
</evidence>
<comment type="subcellular location">
    <subcellularLocation>
        <location evidence="1 14">Cell membrane</location>
        <topology evidence="1 14">Multi-pass membrane protein</topology>
    </subcellularLocation>
</comment>
<dbReference type="Gene3D" id="1.10.357.140">
    <property type="entry name" value="UbiA prenyltransferase"/>
    <property type="match status" value="1"/>
</dbReference>
<dbReference type="PROSITE" id="PS00943">
    <property type="entry name" value="UBIA"/>
    <property type="match status" value="1"/>
</dbReference>
<dbReference type="InterPro" id="IPR000537">
    <property type="entry name" value="UbiA_prenyltransferase"/>
</dbReference>
<proteinExistence type="inferred from homology"/>
<dbReference type="GO" id="GO:0048034">
    <property type="term" value="P:heme O biosynthetic process"/>
    <property type="evidence" value="ECO:0007669"/>
    <property type="project" value="UniProtKB-UniRule"/>
</dbReference>
<evidence type="ECO:0000256" key="4">
    <source>
        <dbReference type="ARBA" id="ARBA00022475"/>
    </source>
</evidence>
<dbReference type="EC" id="2.5.1.141" evidence="3 14"/>
<evidence type="ECO:0000256" key="8">
    <source>
        <dbReference type="ARBA" id="ARBA00023133"/>
    </source>
</evidence>
<dbReference type="AlphaFoldDB" id="A0A1C2G0N8"/>
<dbReference type="GO" id="GO:0008495">
    <property type="term" value="F:protoheme IX farnesyltransferase activity"/>
    <property type="evidence" value="ECO:0007669"/>
    <property type="project" value="UniProtKB-UniRule"/>
</dbReference>
<feature type="transmembrane region" description="Helical" evidence="14">
    <location>
        <begin position="154"/>
        <end position="174"/>
    </location>
</feature>
<dbReference type="NCBIfam" id="TIGR01473">
    <property type="entry name" value="cyoE_ctaB"/>
    <property type="match status" value="1"/>
</dbReference>
<evidence type="ECO:0000256" key="5">
    <source>
        <dbReference type="ARBA" id="ARBA00022679"/>
    </source>
</evidence>
<gene>
    <name evidence="14" type="primary">cyoE</name>
    <name evidence="15" type="ORF">C4900_08300</name>
</gene>
<keyword evidence="9 14" id="KW-0472">Membrane</keyword>
<feature type="transmembrane region" description="Helical" evidence="14">
    <location>
        <begin position="34"/>
        <end position="53"/>
    </location>
</feature>
<evidence type="ECO:0000256" key="3">
    <source>
        <dbReference type="ARBA" id="ARBA00012292"/>
    </source>
</evidence>
<dbReference type="InterPro" id="IPR044878">
    <property type="entry name" value="UbiA_sf"/>
</dbReference>
<dbReference type="GO" id="GO:0005886">
    <property type="term" value="C:plasma membrane"/>
    <property type="evidence" value="ECO:0007669"/>
    <property type="project" value="UniProtKB-SubCell"/>
</dbReference>
<dbReference type="InterPro" id="IPR006369">
    <property type="entry name" value="Protohaem_IX_farnesylTrfase"/>
</dbReference>
<evidence type="ECO:0000256" key="2">
    <source>
        <dbReference type="ARBA" id="ARBA00004919"/>
    </source>
</evidence>
<dbReference type="EMBL" id="PSYR01000002">
    <property type="protein sequence ID" value="RCN55898.1"/>
    <property type="molecule type" value="Genomic_DNA"/>
</dbReference>
<comment type="function">
    <text evidence="14">Converts heme B (protoheme IX) to heme O by substitution of the vinyl group on carbon 2 of heme B porphyrin ring with a hydroxyethyl farnesyl side group.</text>
</comment>
<feature type="transmembrane region" description="Helical" evidence="14">
    <location>
        <begin position="59"/>
        <end position="80"/>
    </location>
</feature>
<evidence type="ECO:0000256" key="7">
    <source>
        <dbReference type="ARBA" id="ARBA00022989"/>
    </source>
</evidence>
<feature type="transmembrane region" description="Helical" evidence="14">
    <location>
        <begin position="128"/>
        <end position="147"/>
    </location>
</feature>
<comment type="caution">
    <text evidence="15">The sequence shown here is derived from an EMBL/GenBank/DDBJ whole genome shotgun (WGS) entry which is preliminary data.</text>
</comment>
<evidence type="ECO:0000256" key="11">
    <source>
        <dbReference type="ARBA" id="ARBA00040810"/>
    </source>
</evidence>
<dbReference type="RefSeq" id="WP_065970869.1">
    <property type="nucleotide sequence ID" value="NZ_CP080624.1"/>
</dbReference>
<keyword evidence="8 14" id="KW-0350">Heme biosynthesis</keyword>
<dbReference type="STRING" id="163359.A9R16_13125"/>
<keyword evidence="4 14" id="KW-1003">Cell membrane</keyword>
<keyword evidence="7 14" id="KW-1133">Transmembrane helix</keyword>
<dbReference type="Proteomes" id="UP000253250">
    <property type="component" value="Unassembled WGS sequence"/>
</dbReference>
<accession>A0A1C2G0N8</accession>
<comment type="catalytic activity">
    <reaction evidence="13 14">
        <text>heme b + (2E,6E)-farnesyl diphosphate + H2O = Fe(II)-heme o + diphosphate</text>
        <dbReference type="Rhea" id="RHEA:28070"/>
        <dbReference type="ChEBI" id="CHEBI:15377"/>
        <dbReference type="ChEBI" id="CHEBI:33019"/>
        <dbReference type="ChEBI" id="CHEBI:60344"/>
        <dbReference type="ChEBI" id="CHEBI:60530"/>
        <dbReference type="ChEBI" id="CHEBI:175763"/>
        <dbReference type="EC" id="2.5.1.141"/>
    </reaction>
</comment>
<comment type="miscellaneous">
    <text evidence="14">Carbon 2 of the heme B porphyrin ring is defined according to the Fischer nomenclature.</text>
</comment>
<evidence type="ECO:0000256" key="6">
    <source>
        <dbReference type="ARBA" id="ARBA00022692"/>
    </source>
</evidence>
<feature type="transmembrane region" description="Helical" evidence="14">
    <location>
        <begin position="101"/>
        <end position="122"/>
    </location>
</feature>
<dbReference type="NCBIfam" id="NF003349">
    <property type="entry name" value="PRK04375.1-2"/>
    <property type="match status" value="1"/>
</dbReference>
<feature type="transmembrane region" description="Helical" evidence="14">
    <location>
        <begin position="253"/>
        <end position="271"/>
    </location>
</feature>
<evidence type="ECO:0000256" key="10">
    <source>
        <dbReference type="ARBA" id="ARBA00030253"/>
    </source>
</evidence>
<dbReference type="PANTHER" id="PTHR43448">
    <property type="entry name" value="PROTOHEME IX FARNESYLTRANSFERASE, MITOCHONDRIAL"/>
    <property type="match status" value="1"/>
</dbReference>
<organism evidence="15 16">
    <name type="scientific">Acidiferrobacter thiooxydans</name>
    <dbReference type="NCBI Taxonomy" id="163359"/>
    <lineage>
        <taxon>Bacteria</taxon>
        <taxon>Pseudomonadati</taxon>
        <taxon>Pseudomonadota</taxon>
        <taxon>Gammaproteobacteria</taxon>
        <taxon>Acidiferrobacterales</taxon>
        <taxon>Acidiferrobacteraceae</taxon>
        <taxon>Acidiferrobacter</taxon>
    </lineage>
</organism>
<evidence type="ECO:0000256" key="1">
    <source>
        <dbReference type="ARBA" id="ARBA00004651"/>
    </source>
</evidence>
<dbReference type="Pfam" id="PF01040">
    <property type="entry name" value="UbiA"/>
    <property type="match status" value="1"/>
</dbReference>
<dbReference type="UniPathway" id="UPA00834">
    <property type="reaction ID" value="UER00712"/>
</dbReference>
<dbReference type="CDD" id="cd13957">
    <property type="entry name" value="PT_UbiA_Cox10"/>
    <property type="match status" value="1"/>
</dbReference>
<feature type="transmembrane region" description="Helical" evidence="14">
    <location>
        <begin position="230"/>
        <end position="247"/>
    </location>
</feature>
<feature type="transmembrane region" description="Helical" evidence="14">
    <location>
        <begin position="292"/>
        <end position="309"/>
    </location>
</feature>
<comment type="similarity">
    <text evidence="14">Belongs to the UbiA prenyltransferase family. Protoheme IX farnesyltransferase subfamily.</text>
</comment>
<evidence type="ECO:0000256" key="14">
    <source>
        <dbReference type="HAMAP-Rule" id="MF_00154"/>
    </source>
</evidence>
<dbReference type="PANTHER" id="PTHR43448:SF7">
    <property type="entry name" value="4-HYDROXYBENZOATE SOLANESYLTRANSFERASE"/>
    <property type="match status" value="1"/>
</dbReference>
<keyword evidence="5 14" id="KW-0808">Transferase</keyword>
<evidence type="ECO:0000256" key="12">
    <source>
        <dbReference type="ARBA" id="ARBA00042475"/>
    </source>
</evidence>
<dbReference type="OrthoDB" id="9814417at2"/>
<keyword evidence="16" id="KW-1185">Reference proteome</keyword>
<sequence>MTAKAVKGSVASAAGGSVAMAVVRDLLVLAKARVVSLLVFTGAVGAVLAPGFSQHLLGAGAGLLGIALAGGAGGVINQLIEPSLDQHMRRTRQRPLAVGRISRPRAVMFAAALFTASVLVLLLETNLWTLGFTLIGTLGYGVIYTVYLKPNTPWNIVWGGIGGALPPIIGWTAAGGAPDALLPWSLVALVSVWTPAHFWPLAICCREDYAKACIPMLPVTHGVDRTRREIVKYAIATLVVSLIPVIANGNALYAVAAAGLGLYYLGMTLKLRRMPVDDGMDRYARRVFQVSISYLFALFTLLVIGHYMGPSGIIREAGTVVRAFGHHILGQISRA</sequence>
<dbReference type="HAMAP" id="MF_00154">
    <property type="entry name" value="CyoE_CtaB"/>
    <property type="match status" value="1"/>
</dbReference>
<dbReference type="InterPro" id="IPR030470">
    <property type="entry name" value="UbiA_prenylTrfase_CS"/>
</dbReference>
<name>A0A1C2G0N8_9GAMM</name>
<evidence type="ECO:0000313" key="15">
    <source>
        <dbReference type="EMBL" id="RCN55898.1"/>
    </source>
</evidence>
<feature type="transmembrane region" description="Helical" evidence="14">
    <location>
        <begin position="180"/>
        <end position="201"/>
    </location>
</feature>
<protein>
    <recommendedName>
        <fullName evidence="11 14">Protoheme IX farnesyltransferase</fullName>
        <ecNumber evidence="3 14">2.5.1.141</ecNumber>
    </recommendedName>
    <alternativeName>
        <fullName evidence="12 14">Heme B farnesyltransferase</fullName>
    </alternativeName>
    <alternativeName>
        <fullName evidence="10 14">Heme O synthase</fullName>
    </alternativeName>
</protein>
<comment type="pathway">
    <text evidence="2 14">Porphyrin-containing compound metabolism; heme O biosynthesis; heme O from protoheme: step 1/1.</text>
</comment>
<keyword evidence="6 14" id="KW-0812">Transmembrane</keyword>
<evidence type="ECO:0000256" key="13">
    <source>
        <dbReference type="ARBA" id="ARBA00047690"/>
    </source>
</evidence>